<dbReference type="KEGG" id="pfy:PFICI_06470"/>
<evidence type="ECO:0000313" key="2">
    <source>
        <dbReference type="Proteomes" id="UP000030651"/>
    </source>
</evidence>
<dbReference type="AlphaFoldDB" id="W3X5R0"/>
<proteinExistence type="predicted"/>
<evidence type="ECO:0000313" key="1">
    <source>
        <dbReference type="EMBL" id="ETS81468.1"/>
    </source>
</evidence>
<organism evidence="1 2">
    <name type="scientific">Pestalotiopsis fici (strain W106-1 / CGMCC3.15140)</name>
    <dbReference type="NCBI Taxonomy" id="1229662"/>
    <lineage>
        <taxon>Eukaryota</taxon>
        <taxon>Fungi</taxon>
        <taxon>Dikarya</taxon>
        <taxon>Ascomycota</taxon>
        <taxon>Pezizomycotina</taxon>
        <taxon>Sordariomycetes</taxon>
        <taxon>Xylariomycetidae</taxon>
        <taxon>Amphisphaeriales</taxon>
        <taxon>Sporocadaceae</taxon>
        <taxon>Pestalotiopsis</taxon>
    </lineage>
</organism>
<dbReference type="InterPro" id="IPR035994">
    <property type="entry name" value="Nucleoside_phosphorylase_sf"/>
</dbReference>
<dbReference type="OrthoDB" id="194358at2759"/>
<dbReference type="Gene3D" id="3.40.50.1580">
    <property type="entry name" value="Nucleoside phosphorylase domain"/>
    <property type="match status" value="1"/>
</dbReference>
<dbReference type="eggNOG" id="ENOG502SUZ5">
    <property type="taxonomic scope" value="Eukaryota"/>
</dbReference>
<dbReference type="GO" id="GO:0003824">
    <property type="term" value="F:catalytic activity"/>
    <property type="evidence" value="ECO:0007669"/>
    <property type="project" value="InterPro"/>
</dbReference>
<dbReference type="PANTHER" id="PTHR46082:SF6">
    <property type="entry name" value="AAA+ ATPASE DOMAIN-CONTAINING PROTEIN-RELATED"/>
    <property type="match status" value="1"/>
</dbReference>
<dbReference type="PANTHER" id="PTHR46082">
    <property type="entry name" value="ATP/GTP-BINDING PROTEIN-RELATED"/>
    <property type="match status" value="1"/>
</dbReference>
<dbReference type="RefSeq" id="XP_007833242.1">
    <property type="nucleotide sequence ID" value="XM_007835051.1"/>
</dbReference>
<dbReference type="Proteomes" id="UP000030651">
    <property type="component" value="Unassembled WGS sequence"/>
</dbReference>
<dbReference type="STRING" id="1229662.W3X5R0"/>
<gene>
    <name evidence="1" type="ORF">PFICI_06470</name>
</gene>
<dbReference type="GeneID" id="19271483"/>
<dbReference type="InParanoid" id="W3X5R0"/>
<accession>W3X5R0</accession>
<reference evidence="2" key="1">
    <citation type="journal article" date="2015" name="BMC Genomics">
        <title>Genomic and transcriptomic analysis of the endophytic fungus Pestalotiopsis fici reveals its lifestyle and high potential for synthesis of natural products.</title>
        <authorList>
            <person name="Wang X."/>
            <person name="Zhang X."/>
            <person name="Liu L."/>
            <person name="Xiang M."/>
            <person name="Wang W."/>
            <person name="Sun X."/>
            <person name="Che Y."/>
            <person name="Guo L."/>
            <person name="Liu G."/>
            <person name="Guo L."/>
            <person name="Wang C."/>
            <person name="Yin W.B."/>
            <person name="Stadler M."/>
            <person name="Zhang X."/>
            <person name="Liu X."/>
        </authorList>
    </citation>
    <scope>NUCLEOTIDE SEQUENCE [LARGE SCALE GENOMIC DNA]</scope>
    <source>
        <strain evidence="2">W106-1 / CGMCC3.15140</strain>
    </source>
</reference>
<dbReference type="InterPro" id="IPR053137">
    <property type="entry name" value="NLR-like"/>
</dbReference>
<dbReference type="EMBL" id="KI912112">
    <property type="protein sequence ID" value="ETS81468.1"/>
    <property type="molecule type" value="Genomic_DNA"/>
</dbReference>
<name>W3X5R0_PESFW</name>
<sequence length="249" mass="27509">MFPGVRDYRIAWVLPSSDQQAVARDYFDHDIVSCYSSTCRVTYTFGRVEQHKVVMASPASNAENQSTDYIIEDLLRHVPSIRAGFLVSSDAVAPRAGIARVGDVVVGGTSPNMERGVIYLDAEKAGKEKRIRIIGASQTLPATVVKAVREAMNPEGRKDWEKRLGQDRFTLVMRSVVSSNNGFQPDFVKHLRQALIGVIASSKQGIEDTTLLENIVAERDIICFETQAATMCSYPFLVVTGISKYCDNV</sequence>
<dbReference type="GO" id="GO:0009116">
    <property type="term" value="P:nucleoside metabolic process"/>
    <property type="evidence" value="ECO:0007669"/>
    <property type="project" value="InterPro"/>
</dbReference>
<keyword evidence="2" id="KW-1185">Reference proteome</keyword>
<dbReference type="HOGENOM" id="CLU_1116070_0_0_1"/>
<protein>
    <submittedName>
        <fullName evidence="1">Uncharacterized protein</fullName>
    </submittedName>
</protein>